<evidence type="ECO:0000313" key="2">
    <source>
        <dbReference type="Proteomes" id="UP000525078"/>
    </source>
</evidence>
<protein>
    <submittedName>
        <fullName evidence="1">Uncharacterized protein</fullName>
    </submittedName>
</protein>
<evidence type="ECO:0000313" key="1">
    <source>
        <dbReference type="EMBL" id="KAF4359995.1"/>
    </source>
</evidence>
<organism evidence="1 2">
    <name type="scientific">Cannabis sativa</name>
    <name type="common">Hemp</name>
    <name type="synonym">Marijuana</name>
    <dbReference type="NCBI Taxonomy" id="3483"/>
    <lineage>
        <taxon>Eukaryota</taxon>
        <taxon>Viridiplantae</taxon>
        <taxon>Streptophyta</taxon>
        <taxon>Embryophyta</taxon>
        <taxon>Tracheophyta</taxon>
        <taxon>Spermatophyta</taxon>
        <taxon>Magnoliopsida</taxon>
        <taxon>eudicotyledons</taxon>
        <taxon>Gunneridae</taxon>
        <taxon>Pentapetalae</taxon>
        <taxon>rosids</taxon>
        <taxon>fabids</taxon>
        <taxon>Rosales</taxon>
        <taxon>Cannabaceae</taxon>
        <taxon>Cannabis</taxon>
    </lineage>
</organism>
<sequence length="164" mass="19213">MGKIGFNCQLFLSEIGSTTDSSHSTWFHKTVLHEEDFAQHVLFDTEPSQDDTDRILLLAPKILPFPKELEKELSFSVYFLRFRCYRGLYAIDRIISDHIDIPSTQHRSSKGSRRPTKARKPGSFRKWIPIRRVHNRMDKLTLTHQFGIRFGIFLGRYREGIGME</sequence>
<gene>
    <name evidence="1" type="ORF">F8388_004502</name>
</gene>
<dbReference type="EMBL" id="JAATIP010000210">
    <property type="protein sequence ID" value="KAF4359995.1"/>
    <property type="molecule type" value="Genomic_DNA"/>
</dbReference>
<name>A0A7J6ENS2_CANSA</name>
<reference evidence="1 2" key="1">
    <citation type="journal article" date="2020" name="bioRxiv">
        <title>Sequence and annotation of 42 cannabis genomes reveals extensive copy number variation in cannabinoid synthesis and pathogen resistance genes.</title>
        <authorList>
            <person name="Mckernan K.J."/>
            <person name="Helbert Y."/>
            <person name="Kane L.T."/>
            <person name="Ebling H."/>
            <person name="Zhang L."/>
            <person name="Liu B."/>
            <person name="Eaton Z."/>
            <person name="Mclaughlin S."/>
            <person name="Kingan S."/>
            <person name="Baybayan P."/>
            <person name="Concepcion G."/>
            <person name="Jordan M."/>
            <person name="Riva A."/>
            <person name="Barbazuk W."/>
            <person name="Harkins T."/>
        </authorList>
    </citation>
    <scope>NUCLEOTIDE SEQUENCE [LARGE SCALE GENOMIC DNA]</scope>
    <source>
        <strain evidence="2">cv. Jamaican Lion 4</strain>
        <tissue evidence="1">Leaf</tissue>
    </source>
</reference>
<comment type="caution">
    <text evidence="1">The sequence shown here is derived from an EMBL/GenBank/DDBJ whole genome shotgun (WGS) entry which is preliminary data.</text>
</comment>
<proteinExistence type="predicted"/>
<dbReference type="AlphaFoldDB" id="A0A7J6ENS2"/>
<dbReference type="Proteomes" id="UP000525078">
    <property type="component" value="Unassembled WGS sequence"/>
</dbReference>
<accession>A0A7J6ENS2</accession>